<protein>
    <submittedName>
        <fullName evidence="1">60S ribosomal protein l18a-like protein</fullName>
    </submittedName>
</protein>
<dbReference type="AlphaFoldDB" id="A0A830D1X8"/>
<keyword evidence="1" id="KW-0687">Ribonucleoprotein</keyword>
<proteinExistence type="predicted"/>
<dbReference type="Proteomes" id="UP000653305">
    <property type="component" value="Unassembled WGS sequence"/>
</dbReference>
<name>A0A830D1X8_9LAMI</name>
<keyword evidence="1" id="KW-0689">Ribosomal protein</keyword>
<gene>
    <name evidence="1" type="ORF">PHJA_002669100</name>
</gene>
<evidence type="ECO:0000313" key="1">
    <source>
        <dbReference type="EMBL" id="GFQ05250.1"/>
    </source>
</evidence>
<sequence>MLRGGDRMVLVYHVFHFGCNPLVHRSFSAVMCSFGLQREAWTHCMCYSSFASCTCCYSWCDKDDSCLVKFAVCCTFSNLKSLLLRNRADTIACNYFFVDFYLIYFEIKKKWLYRFQKKKKSGSTNYKHLNCDQDISVNKKVPVTIHIFDILYLQK</sequence>
<reference evidence="1" key="1">
    <citation type="submission" date="2020-07" db="EMBL/GenBank/DDBJ databases">
        <title>Ethylene signaling mediates host invasion by parasitic plants.</title>
        <authorList>
            <person name="Yoshida S."/>
        </authorList>
    </citation>
    <scope>NUCLEOTIDE SEQUENCE</scope>
    <source>
        <strain evidence="1">Okayama</strain>
    </source>
</reference>
<accession>A0A830D1X8</accession>
<evidence type="ECO:0000313" key="2">
    <source>
        <dbReference type="Proteomes" id="UP000653305"/>
    </source>
</evidence>
<organism evidence="1 2">
    <name type="scientific">Phtheirospermum japonicum</name>
    <dbReference type="NCBI Taxonomy" id="374723"/>
    <lineage>
        <taxon>Eukaryota</taxon>
        <taxon>Viridiplantae</taxon>
        <taxon>Streptophyta</taxon>
        <taxon>Embryophyta</taxon>
        <taxon>Tracheophyta</taxon>
        <taxon>Spermatophyta</taxon>
        <taxon>Magnoliopsida</taxon>
        <taxon>eudicotyledons</taxon>
        <taxon>Gunneridae</taxon>
        <taxon>Pentapetalae</taxon>
        <taxon>asterids</taxon>
        <taxon>lamiids</taxon>
        <taxon>Lamiales</taxon>
        <taxon>Orobanchaceae</taxon>
        <taxon>Orobanchaceae incertae sedis</taxon>
        <taxon>Phtheirospermum</taxon>
    </lineage>
</organism>
<comment type="caution">
    <text evidence="1">The sequence shown here is derived from an EMBL/GenBank/DDBJ whole genome shotgun (WGS) entry which is preliminary data.</text>
</comment>
<dbReference type="GO" id="GO:0005840">
    <property type="term" value="C:ribosome"/>
    <property type="evidence" value="ECO:0007669"/>
    <property type="project" value="UniProtKB-KW"/>
</dbReference>
<dbReference type="EMBL" id="BMAC01001037">
    <property type="protein sequence ID" value="GFQ05250.1"/>
    <property type="molecule type" value="Genomic_DNA"/>
</dbReference>
<keyword evidence="2" id="KW-1185">Reference proteome</keyword>